<dbReference type="SUPFAM" id="SSF69318">
    <property type="entry name" value="Integrin alpha N-terminal domain"/>
    <property type="match status" value="1"/>
</dbReference>
<keyword evidence="3" id="KW-1185">Reference proteome</keyword>
<gene>
    <name evidence="2" type="ORF">IO98_21970</name>
</gene>
<evidence type="ECO:0000256" key="1">
    <source>
        <dbReference type="SAM" id="SignalP"/>
    </source>
</evidence>
<comment type="caution">
    <text evidence="2">The sequence shown here is derived from an EMBL/GenBank/DDBJ whole genome shotgun (WGS) entry which is preliminary data.</text>
</comment>
<proteinExistence type="predicted"/>
<dbReference type="Proteomes" id="UP000028525">
    <property type="component" value="Unassembled WGS sequence"/>
</dbReference>
<keyword evidence="1" id="KW-0732">Signal</keyword>
<reference evidence="2 3" key="1">
    <citation type="submission" date="2014-07" db="EMBL/GenBank/DDBJ databases">
        <title>Draft genome of Clostridium celerecrescens 152B isolated from sediments associated with methane hydrate from Krishna Godavari basin.</title>
        <authorList>
            <person name="Honkalas V.S."/>
            <person name="Dabir A.P."/>
            <person name="Arora P."/>
            <person name="Dhakephalkar P.K."/>
        </authorList>
    </citation>
    <scope>NUCLEOTIDE SEQUENCE [LARGE SCALE GENOMIC DNA]</scope>
    <source>
        <strain evidence="2 3">152B</strain>
    </source>
</reference>
<feature type="chain" id="PRO_5039473126" description="VCBS repeat-containing protein" evidence="1">
    <location>
        <begin position="20"/>
        <end position="412"/>
    </location>
</feature>
<organism evidence="2 3">
    <name type="scientific">Lacrimispora celerecrescens</name>
    <dbReference type="NCBI Taxonomy" id="29354"/>
    <lineage>
        <taxon>Bacteria</taxon>
        <taxon>Bacillati</taxon>
        <taxon>Bacillota</taxon>
        <taxon>Clostridia</taxon>
        <taxon>Lachnospirales</taxon>
        <taxon>Lachnospiraceae</taxon>
        <taxon>Lacrimispora</taxon>
    </lineage>
</organism>
<evidence type="ECO:0000313" key="3">
    <source>
        <dbReference type="Proteomes" id="UP000028525"/>
    </source>
</evidence>
<name>A0A084JD65_9FIRM</name>
<dbReference type="RefSeq" id="WP_038284504.1">
    <property type="nucleotide sequence ID" value="NZ_JPME01000039.1"/>
</dbReference>
<protein>
    <recommendedName>
        <fullName evidence="4">VCBS repeat-containing protein</fullName>
    </recommendedName>
</protein>
<accession>A0A084JD65</accession>
<evidence type="ECO:0000313" key="2">
    <source>
        <dbReference type="EMBL" id="KEZ86899.1"/>
    </source>
</evidence>
<evidence type="ECO:0008006" key="4">
    <source>
        <dbReference type="Google" id="ProtNLM"/>
    </source>
</evidence>
<dbReference type="AlphaFoldDB" id="A0A084JD65"/>
<dbReference type="PROSITE" id="PS51257">
    <property type="entry name" value="PROKAR_LIPOPROTEIN"/>
    <property type="match status" value="1"/>
</dbReference>
<sequence>MNKKYTAMISILMAGTVLLAGCQKAPRQDNTLTKPIDEVAALGEFLPAGAELLTPKKAEKKQSIYMEDLNKDGNQEAFLLYRDPNDNRQVHMMFLVKENGAWQKKADMETGFIDVDTFDLADLDGNGTQEVTLGGGLSDSGHDNQLYIYELQNGTLEQKAELSYDTLQISDFNDDQMPDLMVLSKKENEMRTAGLYSYAEGRINPISEIELDPEGTLEHVALGTLADGKKALFADSGIGAHSMLTEIIVYENGNLKKVGDPSDSILMKPYPLYSRDINGDGIVEVGGMYIPKGYEDAAMADIPFLYTYKDYCSDGSFQTVEERYSDSGRHFYVTIPTELHENVTIKRLDNGIHLISTVGDKVLFEVKWAPQDAVPANSTVLGTAKDIVFYSEWKEETKIPTSAFHLMEEEIN</sequence>
<feature type="signal peptide" evidence="1">
    <location>
        <begin position="1"/>
        <end position="19"/>
    </location>
</feature>
<dbReference type="STRING" id="29354.IO98_21970"/>
<dbReference type="EMBL" id="JPME01000039">
    <property type="protein sequence ID" value="KEZ86899.1"/>
    <property type="molecule type" value="Genomic_DNA"/>
</dbReference>
<dbReference type="OrthoDB" id="1743319at2"/>
<dbReference type="InterPro" id="IPR028994">
    <property type="entry name" value="Integrin_alpha_N"/>
</dbReference>